<dbReference type="InterPro" id="IPR011527">
    <property type="entry name" value="ABC1_TM_dom"/>
</dbReference>
<keyword evidence="5" id="KW-0547">Nucleotide-binding</keyword>
<dbReference type="CDD" id="cd18596">
    <property type="entry name" value="ABC_6TM_VMR1_D1_like"/>
    <property type="match status" value="1"/>
</dbReference>
<protein>
    <submittedName>
        <fullName evidence="13">ATP-binding cassette transporter</fullName>
    </submittedName>
</protein>
<evidence type="ECO:0000256" key="6">
    <source>
        <dbReference type="ARBA" id="ARBA00022840"/>
    </source>
</evidence>
<dbReference type="HOGENOM" id="CLU_000604_27_3_1"/>
<evidence type="ECO:0000256" key="7">
    <source>
        <dbReference type="ARBA" id="ARBA00022989"/>
    </source>
</evidence>
<dbReference type="PROSITE" id="PS50929">
    <property type="entry name" value="ABC_TM1F"/>
    <property type="match status" value="2"/>
</dbReference>
<evidence type="ECO:0000313" key="14">
    <source>
        <dbReference type="Proteomes" id="UP000016926"/>
    </source>
</evidence>
<evidence type="ECO:0000256" key="5">
    <source>
        <dbReference type="ARBA" id="ARBA00022741"/>
    </source>
</evidence>
<evidence type="ECO:0000256" key="4">
    <source>
        <dbReference type="ARBA" id="ARBA00022737"/>
    </source>
</evidence>
<evidence type="ECO:0000256" key="10">
    <source>
        <dbReference type="SAM" id="Phobius"/>
    </source>
</evidence>
<evidence type="ECO:0000259" key="12">
    <source>
        <dbReference type="PROSITE" id="PS50929"/>
    </source>
</evidence>
<dbReference type="InterPro" id="IPR017871">
    <property type="entry name" value="ABC_transporter-like_CS"/>
</dbReference>
<feature type="transmembrane region" description="Helical" evidence="10">
    <location>
        <begin position="1003"/>
        <end position="1031"/>
    </location>
</feature>
<dbReference type="PROSITE" id="PS00211">
    <property type="entry name" value="ABC_TRANSPORTER_1"/>
    <property type="match status" value="1"/>
</dbReference>
<dbReference type="InterPro" id="IPR036640">
    <property type="entry name" value="ABC1_TM_sf"/>
</dbReference>
<dbReference type="Gene3D" id="1.20.1560.10">
    <property type="entry name" value="ABC transporter type 1, transmembrane domain"/>
    <property type="match status" value="2"/>
</dbReference>
<dbReference type="InterPro" id="IPR003593">
    <property type="entry name" value="AAA+_ATPase"/>
</dbReference>
<evidence type="ECO:0000313" key="13">
    <source>
        <dbReference type="EMBL" id="EMS24419.1"/>
    </source>
</evidence>
<dbReference type="GeneID" id="27368610"/>
<dbReference type="GO" id="GO:0005524">
    <property type="term" value="F:ATP binding"/>
    <property type="evidence" value="ECO:0007669"/>
    <property type="project" value="UniProtKB-KW"/>
</dbReference>
<dbReference type="eggNOG" id="KOG0054">
    <property type="taxonomic scope" value="Eukaryota"/>
</dbReference>
<dbReference type="CDD" id="cd03250">
    <property type="entry name" value="ABCC_MRP_domain1"/>
    <property type="match status" value="1"/>
</dbReference>
<gene>
    <name evidence="13" type="ORF">RHTO_04597</name>
</gene>
<accession>M7XKL2</accession>
<dbReference type="GO" id="GO:0016887">
    <property type="term" value="F:ATP hydrolysis activity"/>
    <property type="evidence" value="ECO:0007669"/>
    <property type="project" value="InterPro"/>
</dbReference>
<evidence type="ECO:0000256" key="1">
    <source>
        <dbReference type="ARBA" id="ARBA00004141"/>
    </source>
</evidence>
<dbReference type="Proteomes" id="UP000016926">
    <property type="component" value="Unassembled WGS sequence"/>
</dbReference>
<dbReference type="InterPro" id="IPR027417">
    <property type="entry name" value="P-loop_NTPase"/>
</dbReference>
<evidence type="ECO:0000256" key="9">
    <source>
        <dbReference type="SAM" id="MobiDB-lite"/>
    </source>
</evidence>
<dbReference type="FunFam" id="1.20.1560.10:FF:000013">
    <property type="entry name" value="ABC transporter C family member 2"/>
    <property type="match status" value="1"/>
</dbReference>
<dbReference type="EMBL" id="KB722644">
    <property type="protein sequence ID" value="EMS24419.1"/>
    <property type="molecule type" value="Genomic_DNA"/>
</dbReference>
<sequence>MIDTTHAHGFAAQLALASQLSTPFSSSTLIRLFPWVPLAWAALLFLVQVAKRLKKRYRPKRIRLDEDEGYGPRQKPLFAVWVEDEDILEAEGVGQSSVEDVEILEATTEAVLPPPPVMVALVPLLEVIGWATILLAAAVRRSSPKQELLQLVAHGVAWAYALCRQLWRRTATAPLALLSLYVVLLLNSLLAVVQDLRMYSTIPSADLPALAQLKRLPDLVLICFLISAIFQMTLSPPLDIAIRAERAEAGKELSESSRPRSPEDSNTVFGAFTYSWMSGIMQIARARSLRPKDVWSLSLNNRAEVLSRRFASLRSKTLTRKLLRASARDIAIDATLKLVASTSEYLRPYFIQKILENLTLAYTGSPAPEPTFSSLLLSSMTPDSPPWTPREKAYLYTFLAFLSALLKTLAQQRHFHYARRIGMRLRSELTVALFEKALKRREKAGVEEKKAEDGSAEEPEPGAASVGKVITMISEDVNRVLRMGCDSHLIYGAPLEIALGLVFLYNLMGWSALVGFSLLALSVPINYWLGKVARERQTARDARQTALQELINDVRTVKLFGWSAAFIHRVEAKRKVELDWLVRDWFIRYAYTLLWASLSLLVPLLAFWSYVKLQGEELTVAVAFTALSLFSLVRGPLNQIPGFGIRILQLRVSISRMESFFAEDEVDCRVSNGNETAAGVVKLEQATLRYAGAKDGRPALIDLDVDFPQRQLTVVSGPTGSGKSSLLFGLLGELKVVSGKVVLPPAVSYAAQHPWLESLTVRENILFGYPVDEERYRAVVRVCALEKDLEVLPDGDRTFVGERGISLSGGQKARLALARAIYAPTAAILLDDVFAAVDAHVARHLLTHLFGSPLIRGRTCILVTHHVDLVLPLAAYHVQLENGKVIAQGPVESLQTQAVDAVEEELKTLPDGEGEGAGVAEETEGDAKKERVTAGKAEGWTSGAVKSEMYKAYLRSSGYAAWALVLLTVVGRPVFTFLEQFVLRQWGEAATQQNGTVDKNHYLLLYGLVGAGTSILIVLTAVFISLASLLASRSLFHQLLSRVVYAPLRWFDLVPLGTIVNRFTQDIGVVDDGLAVTMAEFAVQMAFLIAALVVISVVLPAALGTSLIFALIYSTIFRSYLLVNRDVNRIAATTASPLFASFAEALRGITTIRAFGKQKEYRARLCNIVDETLAFWYCSATLDIWLSIRTQFLSAFCLLATAVFATFFRISPGLAGIAITSSQSVLQALDFLCSAYGRLVLSMNSLERITEYLEVPQEPQGGVVPPANWPSSSGRTSLLDVKDLVMRYDANLPPVLHGVSFSVKAGERIGIVGRTGSGKSTLATSLLRFTNPASGSIVVDGLDISHVSLEELRKRITLVPQEATLFEGTLRDNLDPFGEHTDAECIAALKRAHLLDPDVGEDAAEEGGEGGRAKPPSTISLDSAVAAGGANWSAGQRQLIAIARALLRDSRIVILDESSASLDHALDTKLQQVIREEFTDAAVLTIAHRLRTVIDYDRILVLDAGRIVELDSPDKLLAKKDGVFKRMWDESQGGTKV</sequence>
<feature type="transmembrane region" description="Helical" evidence="10">
    <location>
        <begin position="513"/>
        <end position="530"/>
    </location>
</feature>
<evidence type="ECO:0000259" key="11">
    <source>
        <dbReference type="PROSITE" id="PS50893"/>
    </source>
</evidence>
<keyword evidence="14" id="KW-1185">Reference proteome</keyword>
<feature type="region of interest" description="Disordered" evidence="9">
    <location>
        <begin position="909"/>
        <end position="933"/>
    </location>
</feature>
<dbReference type="FunFam" id="3.40.50.300:FF:001354">
    <property type="entry name" value="ATP-binding cassette (ABC) transporter, putative"/>
    <property type="match status" value="1"/>
</dbReference>
<dbReference type="Pfam" id="PF00005">
    <property type="entry name" value="ABC_tran"/>
    <property type="match status" value="2"/>
</dbReference>
<feature type="transmembrane region" description="Helical" evidence="10">
    <location>
        <begin position="173"/>
        <end position="196"/>
    </location>
</feature>
<reference evidence="13 14" key="1">
    <citation type="journal article" date="2012" name="Nat. Commun.">
        <title>A multi-omic map of the lipid-producing yeast Rhodosporidium toruloides.</title>
        <authorList>
            <person name="Zhu Z."/>
            <person name="Zhang S."/>
            <person name="Liu H."/>
            <person name="Shen H."/>
            <person name="Lin X."/>
            <person name="Yang F."/>
            <person name="Zhou Y.J."/>
            <person name="Jin G."/>
            <person name="Ye M."/>
            <person name="Zou H."/>
            <person name="Zou H."/>
            <person name="Zhao Z.K."/>
        </authorList>
    </citation>
    <scope>NUCLEOTIDE SEQUENCE [LARGE SCALE GENOMIC DNA]</scope>
    <source>
        <strain evidence="13 14">NP11</strain>
    </source>
</reference>
<dbReference type="GO" id="GO:0016020">
    <property type="term" value="C:membrane"/>
    <property type="evidence" value="ECO:0007669"/>
    <property type="project" value="UniProtKB-SubCell"/>
</dbReference>
<keyword evidence="4" id="KW-0677">Repeat</keyword>
<dbReference type="OrthoDB" id="6500128at2759"/>
<dbReference type="PANTHER" id="PTHR24223:SF415">
    <property type="entry name" value="FI20190P1"/>
    <property type="match status" value="1"/>
</dbReference>
<keyword evidence="3 10" id="KW-0812">Transmembrane</keyword>
<evidence type="ECO:0000256" key="2">
    <source>
        <dbReference type="ARBA" id="ARBA00022448"/>
    </source>
</evidence>
<feature type="transmembrane region" description="Helical" evidence="10">
    <location>
        <begin position="1081"/>
        <end position="1112"/>
    </location>
</feature>
<evidence type="ECO:0000256" key="3">
    <source>
        <dbReference type="ARBA" id="ARBA00022692"/>
    </source>
</evidence>
<comment type="subcellular location">
    <subcellularLocation>
        <location evidence="1">Membrane</location>
        <topology evidence="1">Multi-pass membrane protein</topology>
    </subcellularLocation>
</comment>
<keyword evidence="7 10" id="KW-1133">Transmembrane helix</keyword>
<organism evidence="13 14">
    <name type="scientific">Rhodotorula toruloides (strain NP11)</name>
    <name type="common">Yeast</name>
    <name type="synonym">Rhodosporidium toruloides</name>
    <dbReference type="NCBI Taxonomy" id="1130832"/>
    <lineage>
        <taxon>Eukaryota</taxon>
        <taxon>Fungi</taxon>
        <taxon>Dikarya</taxon>
        <taxon>Basidiomycota</taxon>
        <taxon>Pucciniomycotina</taxon>
        <taxon>Microbotryomycetes</taxon>
        <taxon>Sporidiobolales</taxon>
        <taxon>Sporidiobolaceae</taxon>
        <taxon>Rhodotorula</taxon>
    </lineage>
</organism>
<feature type="transmembrane region" description="Helical" evidence="10">
    <location>
        <begin position="32"/>
        <end position="50"/>
    </location>
</feature>
<dbReference type="SUPFAM" id="SSF52540">
    <property type="entry name" value="P-loop containing nucleoside triphosphate hydrolases"/>
    <property type="match status" value="2"/>
</dbReference>
<dbReference type="InterPro" id="IPR050173">
    <property type="entry name" value="ABC_transporter_C-like"/>
</dbReference>
<dbReference type="Gene3D" id="3.40.50.300">
    <property type="entry name" value="P-loop containing nucleotide triphosphate hydrolases"/>
    <property type="match status" value="2"/>
</dbReference>
<dbReference type="PROSITE" id="PS50893">
    <property type="entry name" value="ABC_TRANSPORTER_2"/>
    <property type="match status" value="2"/>
</dbReference>
<dbReference type="GO" id="GO:0140359">
    <property type="term" value="F:ABC-type transporter activity"/>
    <property type="evidence" value="ECO:0007669"/>
    <property type="project" value="InterPro"/>
</dbReference>
<dbReference type="InterPro" id="IPR003439">
    <property type="entry name" value="ABC_transporter-like_ATP-bd"/>
</dbReference>
<feature type="domain" description="ABC transmembrane type-1" evidence="12">
    <location>
        <begin position="963"/>
        <end position="1241"/>
    </location>
</feature>
<keyword evidence="6 13" id="KW-0067">ATP-binding</keyword>
<feature type="transmembrane region" description="Helical" evidence="10">
    <location>
        <begin position="959"/>
        <end position="983"/>
    </location>
</feature>
<dbReference type="SMART" id="SM00382">
    <property type="entry name" value="AAA"/>
    <property type="match status" value="2"/>
</dbReference>
<dbReference type="Pfam" id="PF00664">
    <property type="entry name" value="ABC_membrane"/>
    <property type="match status" value="2"/>
</dbReference>
<dbReference type="CDD" id="cd03244">
    <property type="entry name" value="ABCC_MRP_domain2"/>
    <property type="match status" value="1"/>
</dbReference>
<dbReference type="RefSeq" id="XP_016275538.1">
    <property type="nucleotide sequence ID" value="XM_016418262.1"/>
</dbReference>
<dbReference type="CDD" id="cd18604">
    <property type="entry name" value="ABC_6TM_VMR1_D2_like"/>
    <property type="match status" value="1"/>
</dbReference>
<name>M7XKL2_RHOT1</name>
<evidence type="ECO:0000256" key="8">
    <source>
        <dbReference type="ARBA" id="ARBA00023136"/>
    </source>
</evidence>
<keyword evidence="2" id="KW-0813">Transport</keyword>
<proteinExistence type="predicted"/>
<keyword evidence="8 10" id="KW-0472">Membrane</keyword>
<dbReference type="PANTHER" id="PTHR24223">
    <property type="entry name" value="ATP-BINDING CASSETTE SUB-FAMILY C"/>
    <property type="match status" value="1"/>
</dbReference>
<feature type="transmembrane region" description="Helical" evidence="10">
    <location>
        <begin position="1192"/>
        <end position="1210"/>
    </location>
</feature>
<feature type="transmembrane region" description="Helical" evidence="10">
    <location>
        <begin position="589"/>
        <end position="611"/>
    </location>
</feature>
<feature type="domain" description="ABC transporter" evidence="11">
    <location>
        <begin position="1279"/>
        <end position="1529"/>
    </location>
</feature>
<feature type="domain" description="ABC transmembrane type-1" evidence="12">
    <location>
        <begin position="336"/>
        <end position="649"/>
    </location>
</feature>
<dbReference type="SUPFAM" id="SSF90123">
    <property type="entry name" value="ABC transporter transmembrane region"/>
    <property type="match status" value="2"/>
</dbReference>
<feature type="domain" description="ABC transporter" evidence="11">
    <location>
        <begin position="681"/>
        <end position="907"/>
    </location>
</feature>